<organism evidence="1 2">
    <name type="scientific">Pterulicium gracile</name>
    <dbReference type="NCBI Taxonomy" id="1884261"/>
    <lineage>
        <taxon>Eukaryota</taxon>
        <taxon>Fungi</taxon>
        <taxon>Dikarya</taxon>
        <taxon>Basidiomycota</taxon>
        <taxon>Agaricomycotina</taxon>
        <taxon>Agaricomycetes</taxon>
        <taxon>Agaricomycetidae</taxon>
        <taxon>Agaricales</taxon>
        <taxon>Pleurotineae</taxon>
        <taxon>Pterulaceae</taxon>
        <taxon>Pterulicium</taxon>
    </lineage>
</organism>
<gene>
    <name evidence="1" type="ORF">BDV98DRAFT_641490</name>
</gene>
<evidence type="ECO:0000313" key="2">
    <source>
        <dbReference type="Proteomes" id="UP000305067"/>
    </source>
</evidence>
<keyword evidence="2" id="KW-1185">Reference proteome</keyword>
<protein>
    <submittedName>
        <fullName evidence="1">Uncharacterized protein</fullName>
    </submittedName>
</protein>
<name>A0A5C3QPG3_9AGAR</name>
<dbReference type="EMBL" id="ML178820">
    <property type="protein sequence ID" value="TFL03258.1"/>
    <property type="molecule type" value="Genomic_DNA"/>
</dbReference>
<sequence>MPPPPLFGIDPPIQRSSARITSSQEKKAMDLMTLTLDVSAFGKDTHTSSRPLCLHALRQGLFVCPRISVEGKLPRESEGVASSAKEMEDMGTTIFSIVENMLGSTNSQKLNKLSDLETLKRKCKCYDALSHYFAVDSRALVGTASTLYKVTRSRLAVGVLGCYILLRSPSFESAMLALDAEVSMLLLDGIAEIDRVPGKSKALDGEMVDELMDCSIII</sequence>
<reference evidence="1 2" key="1">
    <citation type="journal article" date="2019" name="Nat. Ecol. Evol.">
        <title>Megaphylogeny resolves global patterns of mushroom evolution.</title>
        <authorList>
            <person name="Varga T."/>
            <person name="Krizsan K."/>
            <person name="Foldi C."/>
            <person name="Dima B."/>
            <person name="Sanchez-Garcia M."/>
            <person name="Sanchez-Ramirez S."/>
            <person name="Szollosi G.J."/>
            <person name="Szarkandi J.G."/>
            <person name="Papp V."/>
            <person name="Albert L."/>
            <person name="Andreopoulos W."/>
            <person name="Angelini C."/>
            <person name="Antonin V."/>
            <person name="Barry K.W."/>
            <person name="Bougher N.L."/>
            <person name="Buchanan P."/>
            <person name="Buyck B."/>
            <person name="Bense V."/>
            <person name="Catcheside P."/>
            <person name="Chovatia M."/>
            <person name="Cooper J."/>
            <person name="Damon W."/>
            <person name="Desjardin D."/>
            <person name="Finy P."/>
            <person name="Geml J."/>
            <person name="Haridas S."/>
            <person name="Hughes K."/>
            <person name="Justo A."/>
            <person name="Karasinski D."/>
            <person name="Kautmanova I."/>
            <person name="Kiss B."/>
            <person name="Kocsube S."/>
            <person name="Kotiranta H."/>
            <person name="LaButti K.M."/>
            <person name="Lechner B.E."/>
            <person name="Liimatainen K."/>
            <person name="Lipzen A."/>
            <person name="Lukacs Z."/>
            <person name="Mihaltcheva S."/>
            <person name="Morgado L.N."/>
            <person name="Niskanen T."/>
            <person name="Noordeloos M.E."/>
            <person name="Ohm R.A."/>
            <person name="Ortiz-Santana B."/>
            <person name="Ovrebo C."/>
            <person name="Racz N."/>
            <person name="Riley R."/>
            <person name="Savchenko A."/>
            <person name="Shiryaev A."/>
            <person name="Soop K."/>
            <person name="Spirin V."/>
            <person name="Szebenyi C."/>
            <person name="Tomsovsky M."/>
            <person name="Tulloss R.E."/>
            <person name="Uehling J."/>
            <person name="Grigoriev I.V."/>
            <person name="Vagvolgyi C."/>
            <person name="Papp T."/>
            <person name="Martin F.M."/>
            <person name="Miettinen O."/>
            <person name="Hibbett D.S."/>
            <person name="Nagy L.G."/>
        </authorList>
    </citation>
    <scope>NUCLEOTIDE SEQUENCE [LARGE SCALE GENOMIC DNA]</scope>
    <source>
        <strain evidence="1 2">CBS 309.79</strain>
    </source>
</reference>
<proteinExistence type="predicted"/>
<evidence type="ECO:0000313" key="1">
    <source>
        <dbReference type="EMBL" id="TFL03258.1"/>
    </source>
</evidence>
<dbReference type="AlphaFoldDB" id="A0A5C3QPG3"/>
<dbReference type="Proteomes" id="UP000305067">
    <property type="component" value="Unassembled WGS sequence"/>
</dbReference>
<accession>A0A5C3QPG3</accession>